<keyword evidence="7" id="KW-0560">Oxidoreductase</keyword>
<dbReference type="Proteomes" id="UP000027997">
    <property type="component" value="Unassembled WGS sequence"/>
</dbReference>
<dbReference type="SUPFAM" id="SSF54665">
    <property type="entry name" value="CO dehydrogenase molybdoprotein N-domain-like"/>
    <property type="match status" value="1"/>
</dbReference>
<dbReference type="FunFam" id="3.30.365.10:FF:000002">
    <property type="entry name" value="Xanthine dehydrogenase oxidase"/>
    <property type="match status" value="1"/>
</dbReference>
<feature type="compositionally biased region" description="Basic and acidic residues" evidence="12">
    <location>
        <begin position="12"/>
        <end position="28"/>
    </location>
</feature>
<keyword evidence="8" id="KW-0408">Iron</keyword>
<gene>
    <name evidence="14" type="ORF">GV64_24290</name>
</gene>
<reference evidence="14 15" key="1">
    <citation type="submission" date="2014-06" db="EMBL/GenBank/DDBJ databases">
        <title>Whole Genome Sequences of Three Symbiotic Endozoicomonas Bacteria.</title>
        <authorList>
            <person name="Neave M.J."/>
            <person name="Apprill A."/>
            <person name="Voolstra C.R."/>
        </authorList>
    </citation>
    <scope>NUCLEOTIDE SEQUENCE [LARGE SCALE GENOMIC DNA]</scope>
    <source>
        <strain evidence="14 15">DSM 22380</strain>
    </source>
</reference>
<evidence type="ECO:0000256" key="10">
    <source>
        <dbReference type="ARBA" id="ARBA00034078"/>
    </source>
</evidence>
<dbReference type="GO" id="GO:0016491">
    <property type="term" value="F:oxidoreductase activity"/>
    <property type="evidence" value="ECO:0007669"/>
    <property type="project" value="UniProtKB-KW"/>
</dbReference>
<keyword evidence="4" id="KW-0500">Molybdenum</keyword>
<evidence type="ECO:0000256" key="6">
    <source>
        <dbReference type="ARBA" id="ARBA00022723"/>
    </source>
</evidence>
<evidence type="ECO:0000313" key="14">
    <source>
        <dbReference type="EMBL" id="KEI73429.1"/>
    </source>
</evidence>
<feature type="region of interest" description="Disordered" evidence="12">
    <location>
        <begin position="1"/>
        <end position="36"/>
    </location>
</feature>
<dbReference type="GO" id="GO:0005506">
    <property type="term" value="F:iron ion binding"/>
    <property type="evidence" value="ECO:0007669"/>
    <property type="project" value="InterPro"/>
</dbReference>
<dbReference type="eggNOG" id="COG4631">
    <property type="taxonomic scope" value="Bacteria"/>
</dbReference>
<evidence type="ECO:0000256" key="12">
    <source>
        <dbReference type="SAM" id="MobiDB-lite"/>
    </source>
</evidence>
<dbReference type="Pfam" id="PF20256">
    <property type="entry name" value="MoCoBD_2"/>
    <property type="match status" value="1"/>
</dbReference>
<dbReference type="STRING" id="305900.GV64_24290"/>
<keyword evidence="9" id="KW-0411">Iron-sulfur</keyword>
<dbReference type="InterPro" id="IPR036856">
    <property type="entry name" value="Ald_Oxase/Xan_DH_a/b_sf"/>
</dbReference>
<feature type="domain" description="Aldehyde oxidase/xanthine dehydrogenase a/b hammerhead" evidence="13">
    <location>
        <begin position="71"/>
        <end position="178"/>
    </location>
</feature>
<evidence type="ECO:0000256" key="1">
    <source>
        <dbReference type="ARBA" id="ARBA00001924"/>
    </source>
</evidence>
<feature type="region of interest" description="Disordered" evidence="12">
    <location>
        <begin position="553"/>
        <end position="573"/>
    </location>
</feature>
<evidence type="ECO:0000256" key="2">
    <source>
        <dbReference type="ARBA" id="ARBA00001974"/>
    </source>
</evidence>
<evidence type="ECO:0000256" key="7">
    <source>
        <dbReference type="ARBA" id="ARBA00023002"/>
    </source>
</evidence>
<comment type="cofactor">
    <cofactor evidence="1">
        <name>Mo-molybdopterin</name>
        <dbReference type="ChEBI" id="CHEBI:71302"/>
    </cofactor>
</comment>
<comment type="cofactor">
    <cofactor evidence="11">
        <name>Mo-molybdopterin cytosine dinucleotide</name>
        <dbReference type="ChEBI" id="CHEBI:71308"/>
    </cofactor>
</comment>
<dbReference type="InterPro" id="IPR014309">
    <property type="entry name" value="Xanthine_DH_Mopterin-bd_su"/>
</dbReference>
<feature type="compositionally biased region" description="Polar residues" evidence="12">
    <location>
        <begin position="553"/>
        <end position="570"/>
    </location>
</feature>
<keyword evidence="5" id="KW-0001">2Fe-2S</keyword>
<dbReference type="NCBIfam" id="TIGR02965">
    <property type="entry name" value="xanthine_xdhB"/>
    <property type="match status" value="1"/>
</dbReference>
<dbReference type="InterPro" id="IPR000674">
    <property type="entry name" value="Ald_Oxase/Xan_DH_a/b"/>
</dbReference>
<keyword evidence="6" id="KW-0479">Metal-binding</keyword>
<evidence type="ECO:0000256" key="4">
    <source>
        <dbReference type="ARBA" id="ARBA00022505"/>
    </source>
</evidence>
<dbReference type="InterPro" id="IPR008274">
    <property type="entry name" value="AldOxase/xan_DH_MoCoBD1"/>
</dbReference>
<proteinExistence type="inferred from homology"/>
<evidence type="ECO:0000256" key="11">
    <source>
        <dbReference type="ARBA" id="ARBA00053029"/>
    </source>
</evidence>
<dbReference type="EMBL" id="JOJP01000001">
    <property type="protein sequence ID" value="KEI73429.1"/>
    <property type="molecule type" value="Genomic_DNA"/>
</dbReference>
<dbReference type="RefSeq" id="WP_020582459.1">
    <property type="nucleotide sequence ID" value="NZ_JOJP01000001.1"/>
</dbReference>
<dbReference type="PANTHER" id="PTHR11908:SF132">
    <property type="entry name" value="ALDEHYDE OXIDASE 1-RELATED"/>
    <property type="match status" value="1"/>
</dbReference>
<evidence type="ECO:0000256" key="9">
    <source>
        <dbReference type="ARBA" id="ARBA00023014"/>
    </source>
</evidence>
<dbReference type="GO" id="GO:0030151">
    <property type="term" value="F:molybdenum ion binding"/>
    <property type="evidence" value="ECO:0007669"/>
    <property type="project" value="InterPro"/>
</dbReference>
<dbReference type="Pfam" id="PF02738">
    <property type="entry name" value="MoCoBD_1"/>
    <property type="match status" value="1"/>
</dbReference>
<evidence type="ECO:0000256" key="8">
    <source>
        <dbReference type="ARBA" id="ARBA00023004"/>
    </source>
</evidence>
<dbReference type="Gene3D" id="3.90.1170.50">
    <property type="entry name" value="Aldehyde oxidase/xanthine dehydrogenase, a/b hammerhead"/>
    <property type="match status" value="1"/>
</dbReference>
<sequence length="816" mass="89535">MRKLPDLASELKQTHKLDGSPEFNDSHELTNSPELIMSKETETPISADERHALHMSGNRSAKHDSAHLHVTGKALYIDDRPEMANQLHAGFGLSTEAHAEIISINFDEVWNTPGVVAVITAEDIPGHKDIGPVFPGDMLLAEGRVDYIGQPIFAVAATSHKAAKRAARKAVIEYRALEAILGIDQAMEQNSFVRPDHTMKKGDARQAISHADHQLSGQMSNGGQEHFYLEGQIASVIPQEDGQLHVYTSSQHPSEVQKLVAEVIGVPLSKVVADVRRMGGGFGGKETQAAAPACIAALLAVKTGRPVKFRVDRQQDMVSTGKRHPFRHRYNVGFDQEGMLEGVDIELAGDAGHSPDLTDAIVDRAMFHSDNAYYLNNATVIGHRCRTNTASNTAFRGFGGPQGMLVIERIMDDIARSTGLDPLEVRKRNLYGITERNTTHYHQRVEHNVLHDVIGKLEESSDYWQRREAISTFNQQSPVLKKGLALTPVKFGISFTAKHLNQAGALVHVYTDGSIQINHGGTEMGQGLYTKVAQIVANEFGVSLELVQVTSTRTDKVPNTSPTAASSGSDLNGKAAQDACQKIRDRLIEFAVEHYGVSDQEVSFHDNEVHLGERQMPFEGFIQAAYLNRISLSSSGFYSTPEIHYDRETASGRPFYYFACGASVSEVTVDTLTGEYKVDRVDILHDVGHSLNPAIDQGQIEGGFIQGMGWMTTEELVWDDSGRLLSNNPATYKIPTIEDIPPVFNVELFQQANPKHTIYHSKAVGEPPFMLGMSVWCAIRDAVSSLADYQVNPQIDVPATPERVLTAVTSIKNAVL</sequence>
<evidence type="ECO:0000256" key="3">
    <source>
        <dbReference type="ARBA" id="ARBA00006849"/>
    </source>
</evidence>
<dbReference type="GO" id="GO:0051537">
    <property type="term" value="F:2 iron, 2 sulfur cluster binding"/>
    <property type="evidence" value="ECO:0007669"/>
    <property type="project" value="UniProtKB-KW"/>
</dbReference>
<dbReference type="SUPFAM" id="SSF56003">
    <property type="entry name" value="Molybdenum cofactor-binding domain"/>
    <property type="match status" value="1"/>
</dbReference>
<evidence type="ECO:0000259" key="13">
    <source>
        <dbReference type="SMART" id="SM01008"/>
    </source>
</evidence>
<dbReference type="PANTHER" id="PTHR11908">
    <property type="entry name" value="XANTHINE DEHYDROGENASE"/>
    <property type="match status" value="1"/>
</dbReference>
<comment type="similarity">
    <text evidence="3">Belongs to the xanthine dehydrogenase family.</text>
</comment>
<comment type="cofactor">
    <cofactor evidence="10">
        <name>[2Fe-2S] cluster</name>
        <dbReference type="ChEBI" id="CHEBI:190135"/>
    </cofactor>
</comment>
<comment type="caution">
    <text evidence="14">The sequence shown here is derived from an EMBL/GenBank/DDBJ whole genome shotgun (WGS) entry which is preliminary data.</text>
</comment>
<evidence type="ECO:0000256" key="5">
    <source>
        <dbReference type="ARBA" id="ARBA00022714"/>
    </source>
</evidence>
<dbReference type="AlphaFoldDB" id="A0A081KH03"/>
<dbReference type="Pfam" id="PF01315">
    <property type="entry name" value="Ald_Xan_dh_C"/>
    <property type="match status" value="1"/>
</dbReference>
<dbReference type="FunFam" id="3.30.365.10:FF:000001">
    <property type="entry name" value="Xanthine dehydrogenase oxidase"/>
    <property type="match status" value="1"/>
</dbReference>
<dbReference type="InterPro" id="IPR037165">
    <property type="entry name" value="AldOxase/xan_DH_Mopterin-bd_sf"/>
</dbReference>
<keyword evidence="15" id="KW-1185">Reference proteome</keyword>
<accession>A0A081KH03</accession>
<dbReference type="InterPro" id="IPR046867">
    <property type="entry name" value="AldOxase/xan_DH_MoCoBD2"/>
</dbReference>
<evidence type="ECO:0000313" key="15">
    <source>
        <dbReference type="Proteomes" id="UP000027997"/>
    </source>
</evidence>
<dbReference type="SMART" id="SM01008">
    <property type="entry name" value="Ald_Xan_dh_C"/>
    <property type="match status" value="1"/>
</dbReference>
<dbReference type="Gene3D" id="3.30.365.10">
    <property type="entry name" value="Aldehyde oxidase/xanthine dehydrogenase, molybdopterin binding domain"/>
    <property type="match status" value="4"/>
</dbReference>
<dbReference type="InterPro" id="IPR016208">
    <property type="entry name" value="Ald_Oxase/xanthine_DH-like"/>
</dbReference>
<organism evidence="14 15">
    <name type="scientific">Endozoicomonas elysicola</name>
    <dbReference type="NCBI Taxonomy" id="305900"/>
    <lineage>
        <taxon>Bacteria</taxon>
        <taxon>Pseudomonadati</taxon>
        <taxon>Pseudomonadota</taxon>
        <taxon>Gammaproteobacteria</taxon>
        <taxon>Oceanospirillales</taxon>
        <taxon>Endozoicomonadaceae</taxon>
        <taxon>Endozoicomonas</taxon>
    </lineage>
</organism>
<comment type="cofactor">
    <cofactor evidence="2">
        <name>FAD</name>
        <dbReference type="ChEBI" id="CHEBI:57692"/>
    </cofactor>
</comment>
<name>A0A081KH03_9GAMM</name>
<protein>
    <submittedName>
        <fullName evidence="14">Aldehyde oxidase</fullName>
    </submittedName>
</protein>